<dbReference type="RefSeq" id="WP_135877862.1">
    <property type="nucleotide sequence ID" value="NZ_SRSO01000021.1"/>
</dbReference>
<evidence type="ECO:0000313" key="5">
    <source>
        <dbReference type="EMBL" id="TGV01624.1"/>
    </source>
</evidence>
<protein>
    <submittedName>
        <fullName evidence="5">T9SS type A sorting domain-containing protein</fullName>
    </submittedName>
</protein>
<dbReference type="OrthoDB" id="9761875at2"/>
<dbReference type="InterPro" id="IPR008979">
    <property type="entry name" value="Galactose-bd-like_sf"/>
</dbReference>
<dbReference type="InterPro" id="IPR013783">
    <property type="entry name" value="Ig-like_fold"/>
</dbReference>
<dbReference type="Gene3D" id="2.60.120.260">
    <property type="entry name" value="Galactose-binding domain-like"/>
    <property type="match status" value="1"/>
</dbReference>
<organism evidence="5 6">
    <name type="scientific">Flavivirga rizhaonensis</name>
    <dbReference type="NCBI Taxonomy" id="2559571"/>
    <lineage>
        <taxon>Bacteria</taxon>
        <taxon>Pseudomonadati</taxon>
        <taxon>Bacteroidota</taxon>
        <taxon>Flavobacteriia</taxon>
        <taxon>Flavobacteriales</taxon>
        <taxon>Flavobacteriaceae</taxon>
        <taxon>Flavivirga</taxon>
    </lineage>
</organism>
<comment type="caution">
    <text evidence="5">The sequence shown here is derived from an EMBL/GenBank/DDBJ whole genome shotgun (WGS) entry which is preliminary data.</text>
</comment>
<evidence type="ECO:0000313" key="6">
    <source>
        <dbReference type="Proteomes" id="UP000307602"/>
    </source>
</evidence>
<evidence type="ECO:0000259" key="4">
    <source>
        <dbReference type="Pfam" id="PF18962"/>
    </source>
</evidence>
<proteinExistence type="predicted"/>
<dbReference type="Proteomes" id="UP000307602">
    <property type="component" value="Unassembled WGS sequence"/>
</dbReference>
<dbReference type="InterPro" id="IPR013191">
    <property type="entry name" value="GH98_central"/>
</dbReference>
<dbReference type="GO" id="GO:0005509">
    <property type="term" value="F:calcium ion binding"/>
    <property type="evidence" value="ECO:0007669"/>
    <property type="project" value="InterPro"/>
</dbReference>
<dbReference type="NCBIfam" id="TIGR04183">
    <property type="entry name" value="Por_Secre_tail"/>
    <property type="match status" value="1"/>
</dbReference>
<dbReference type="InterPro" id="IPR026444">
    <property type="entry name" value="Secre_tail"/>
</dbReference>
<accession>A0A4V3P4J1</accession>
<dbReference type="Pfam" id="PF08306">
    <property type="entry name" value="Glyco_hydro_98M"/>
    <property type="match status" value="1"/>
</dbReference>
<dbReference type="Gene3D" id="2.60.40.10">
    <property type="entry name" value="Immunoglobulins"/>
    <property type="match status" value="1"/>
</dbReference>
<dbReference type="SUPFAM" id="SSF103647">
    <property type="entry name" value="TSP type-3 repeat"/>
    <property type="match status" value="1"/>
</dbReference>
<dbReference type="Gene3D" id="3.20.20.80">
    <property type="entry name" value="Glycosidases"/>
    <property type="match status" value="1"/>
</dbReference>
<evidence type="ECO:0000256" key="2">
    <source>
        <dbReference type="SAM" id="SignalP"/>
    </source>
</evidence>
<feature type="domain" description="Secretion system C-terminal sorting" evidence="4">
    <location>
        <begin position="1144"/>
        <end position="1218"/>
    </location>
</feature>
<dbReference type="SUPFAM" id="SSF49785">
    <property type="entry name" value="Galactose-binding domain-like"/>
    <property type="match status" value="1"/>
</dbReference>
<sequence>MKKKLTYILFLLLYTGSFAQVTLLFPENNAELTDIAVSFKVKSTTDGPYELQVSKDPTFATGVIKQEQTIKYRHRNFVYFHTRLGKNVPELKFLLDAGTWYWRVTDDGSTTFSETRTIIVNDDKFSTPVQTVISPEKPFFHFRIGNSRRVLNSPDPAALLKQMVPDHLKEYVIIDIGQSFDINTQGEDLLEYSRLFDNLGYKFLFDIGGTSDGLIDKGRVTILAELEQVFKELPNCVGAATSERFYGYFYLEQHRSQLEGALELCRKYGKVFSYGDMNHKVAKWQLFAYENFDLYKSINYGDYLLAQYKTTDPWGAYTNVSTLQGMKLSGMIKNIGIWSDAWCWEKFGQVNEFELADWVLGGHALGSKTKYHAYMQNIKQFIYGITYGSTVFTIEQDEQYDKFTGMPTDHYYRYLEPFLDFVIGEKLIPSEDAIKNNFKVIVDTEINSGKLDSTLPKLTYLPGNIWGDFLRSTYGITTLAPYTETISNNQGFSLQQSAYLEMIPNTDRYPSGIPFLPRSSEPAPIINGQSLDVVKISDLDTQAKANANLNIHYPASTNEAYARIIDKSIFVFNTLENHDVKQSYSLDINHAGIETMSGDIDLMSYIIGKIKPDAGDSVLFQVNAYVPNSQVKRGGAYALPAYPSILKFKCTSRPNIRCDEIEAIERYEWDATKKELTIEINHTVSGAVNFTLQKDPATETMKLGAIEDLVFTSTSLDFDVVYQISNSRDFIVSLYKPDGSLLTSTKKTLVPGLGTETFTLTTNPAPEKGVNYKVTAVLRPVGGDASQNLLKDDFFFELIDEAICSTIGVYNECFENGIGLWTGGFGAAVKEVQRNHAYQSNYSLMVKGNGSASAKITGLYPNTKYELKAFAKNLGTDNINFGVKDGGFTAVSVGVRNTTFEEKTLNFTTGATDTSVVVYFFSPNNNSEGYLDDISLEDKGCVTPNCDDLDQDGVLNKDDKCPNTPAGTVVDQEGCPVFTLAFDNFSIKVTGETCAIKNNGSIEITAKETFNYTAVLSGNGVSESKGFTGIVSFNNLATGSYELYIQVNDEPDYESTYYLIEISEPEDLKVTSKVSSSGKSVSLALEGGVRYNIILNDVIYKTNQSEVTFPLSASENRLVIKTDKDCQGIYEENIIIGSGSRMKIYPNPVGKGDVTIKIGDRLVENIDLEIYTMSGRQLKNKNYRVNNGKVTFNSDNIAPGIYLIKLKTATASFNYKVIKR</sequence>
<feature type="chain" id="PRO_5020976276" evidence="2">
    <location>
        <begin position="20"/>
        <end position="1220"/>
    </location>
</feature>
<keyword evidence="6" id="KW-1185">Reference proteome</keyword>
<reference evidence="5 6" key="1">
    <citation type="submission" date="2019-04" db="EMBL/GenBank/DDBJ databases">
        <authorList>
            <person name="Liu A."/>
        </authorList>
    </citation>
    <scope>NUCLEOTIDE SEQUENCE [LARGE SCALE GENOMIC DNA]</scope>
    <source>
        <strain evidence="5 6">RZ03</strain>
    </source>
</reference>
<dbReference type="AlphaFoldDB" id="A0A4V3P4J1"/>
<evidence type="ECO:0000259" key="3">
    <source>
        <dbReference type="Pfam" id="PF08306"/>
    </source>
</evidence>
<gene>
    <name evidence="5" type="ORF">EM932_14220</name>
</gene>
<dbReference type="Pfam" id="PF18962">
    <property type="entry name" value="Por_Secre_tail"/>
    <property type="match status" value="1"/>
</dbReference>
<dbReference type="InterPro" id="IPR028974">
    <property type="entry name" value="TSP_type-3_rpt"/>
</dbReference>
<evidence type="ECO:0000256" key="1">
    <source>
        <dbReference type="ARBA" id="ARBA00022729"/>
    </source>
</evidence>
<feature type="signal peptide" evidence="2">
    <location>
        <begin position="1"/>
        <end position="19"/>
    </location>
</feature>
<keyword evidence="1 2" id="KW-0732">Signal</keyword>
<feature type="domain" description="Glycosyl hydrolase family 98 central" evidence="3">
    <location>
        <begin position="226"/>
        <end position="423"/>
    </location>
</feature>
<name>A0A4V3P4J1_9FLAO</name>
<dbReference type="EMBL" id="SRSO01000021">
    <property type="protein sequence ID" value="TGV01624.1"/>
    <property type="molecule type" value="Genomic_DNA"/>
</dbReference>